<feature type="transmembrane region" description="Helical" evidence="6">
    <location>
        <begin position="271"/>
        <end position="292"/>
    </location>
</feature>
<feature type="transmembrane region" description="Helical" evidence="6">
    <location>
        <begin position="34"/>
        <end position="56"/>
    </location>
</feature>
<protein>
    <recommendedName>
        <fullName evidence="9">Amino acid transporter</fullName>
    </recommendedName>
</protein>
<evidence type="ECO:0000256" key="3">
    <source>
        <dbReference type="ARBA" id="ARBA00022692"/>
    </source>
</evidence>
<reference evidence="7" key="1">
    <citation type="submission" date="2020-12" db="EMBL/GenBank/DDBJ databases">
        <title>Metabolic potential, ecology and presence of endohyphal bacteria is reflected in genomic diversity of Mucoromycotina.</title>
        <authorList>
            <person name="Muszewska A."/>
            <person name="Okrasinska A."/>
            <person name="Steczkiewicz K."/>
            <person name="Drgas O."/>
            <person name="Orlowska M."/>
            <person name="Perlinska-Lenart U."/>
            <person name="Aleksandrzak-Piekarczyk T."/>
            <person name="Szatraj K."/>
            <person name="Zielenkiewicz U."/>
            <person name="Pilsyk S."/>
            <person name="Malc E."/>
            <person name="Mieczkowski P."/>
            <person name="Kruszewska J.S."/>
            <person name="Biernat P."/>
            <person name="Pawlowska J."/>
        </authorList>
    </citation>
    <scope>NUCLEOTIDE SEQUENCE</scope>
    <source>
        <strain evidence="7">WA0000067209</strain>
    </source>
</reference>
<evidence type="ECO:0000256" key="4">
    <source>
        <dbReference type="ARBA" id="ARBA00022989"/>
    </source>
</evidence>
<comment type="subcellular location">
    <subcellularLocation>
        <location evidence="1">Membrane</location>
        <topology evidence="1">Multi-pass membrane protein</topology>
    </subcellularLocation>
</comment>
<comment type="caution">
    <text evidence="7">The sequence shown here is derived from an EMBL/GenBank/DDBJ whole genome shotgun (WGS) entry which is preliminary data.</text>
</comment>
<dbReference type="OrthoDB" id="10054429at2759"/>
<evidence type="ECO:0000313" key="8">
    <source>
        <dbReference type="Proteomes" id="UP000654370"/>
    </source>
</evidence>
<feature type="transmembrane region" description="Helical" evidence="6">
    <location>
        <begin position="164"/>
        <end position="180"/>
    </location>
</feature>
<organism evidence="7 8">
    <name type="scientific">Mortierella isabellina</name>
    <name type="common">Filamentous fungus</name>
    <name type="synonym">Umbelopsis isabellina</name>
    <dbReference type="NCBI Taxonomy" id="91625"/>
    <lineage>
        <taxon>Eukaryota</taxon>
        <taxon>Fungi</taxon>
        <taxon>Fungi incertae sedis</taxon>
        <taxon>Mucoromycota</taxon>
        <taxon>Mucoromycotina</taxon>
        <taxon>Umbelopsidomycetes</taxon>
        <taxon>Umbelopsidales</taxon>
        <taxon>Umbelopsidaceae</taxon>
        <taxon>Umbelopsis</taxon>
    </lineage>
</organism>
<dbReference type="PANTHER" id="PTHR45649:SF9">
    <property type="entry name" value="AMINO-ACID PERMEASE 2"/>
    <property type="match status" value="1"/>
</dbReference>
<feature type="transmembrane region" description="Helical" evidence="6">
    <location>
        <begin position="231"/>
        <end position="251"/>
    </location>
</feature>
<gene>
    <name evidence="7" type="ORF">INT43_004393</name>
</gene>
<dbReference type="InterPro" id="IPR004840">
    <property type="entry name" value="Amino_acid_permease_CS"/>
</dbReference>
<dbReference type="GO" id="GO:0022857">
    <property type="term" value="F:transmembrane transporter activity"/>
    <property type="evidence" value="ECO:0007669"/>
    <property type="project" value="InterPro"/>
</dbReference>
<evidence type="ECO:0000256" key="1">
    <source>
        <dbReference type="ARBA" id="ARBA00004141"/>
    </source>
</evidence>
<keyword evidence="8" id="KW-1185">Reference proteome</keyword>
<feature type="transmembrane region" description="Helical" evidence="6">
    <location>
        <begin position="435"/>
        <end position="460"/>
    </location>
</feature>
<feature type="transmembrane region" description="Helical" evidence="6">
    <location>
        <begin position="496"/>
        <end position="516"/>
    </location>
</feature>
<feature type="transmembrane region" description="Helical" evidence="6">
    <location>
        <begin position="372"/>
        <end position="395"/>
    </location>
</feature>
<keyword evidence="2" id="KW-0813">Transport</keyword>
<evidence type="ECO:0000256" key="2">
    <source>
        <dbReference type="ARBA" id="ARBA00022448"/>
    </source>
</evidence>
<dbReference type="GO" id="GO:0016020">
    <property type="term" value="C:membrane"/>
    <property type="evidence" value="ECO:0007669"/>
    <property type="project" value="UniProtKB-SubCell"/>
</dbReference>
<sequence>MDIEQSSVEIMDEDAKKLYTLGYKQEFKREFNGLSIFCFAFSIMGVLASVSSTINFPMLSGGPVSMVYGWILGSSMVMCVALSLAELVSAWPASGGLYFFAAKLTQHSSDGRWTPIVTWFTGWFNLIGNMALVASIDYTLSTMVMAEITMATDFKFEATFPQTYGVYIVVLLLHGLMGSLPTRWLARVNQVYVYLNMGSTIVVIVCLFVLSPNKNSAHWVFTHFDADAVGWPAGLAFLLGLIDVMWTLTGYDCAAHLSEECQNASKVAPKAIIQSVASVAVTGWILILAIAFTVPSIDEALATATGMPMAQILYVNCGKNATLVLWICIILVQFFTGSATVVAASRVIFAFSRDNALPFSRLWKKVSPYTHTPVNAVWMLVTCSAVLGCLGFIAISALNAVFNVASIGLYVSYTIPIFCRITIGRDNFVPGPFSLGKWAVPIGSVACLWVAFISIIFLLYVHISHGIISMNILFTNQISIFLRNSPFTIPVNDLDMNYAVVVIGAIVIGAGLWFAIDAHKWFHGPVVNVESDSVSTESASVEEKTAGSVDQIEKVE</sequence>
<dbReference type="Gene3D" id="1.20.1740.10">
    <property type="entry name" value="Amino acid/polyamine transporter I"/>
    <property type="match status" value="1"/>
</dbReference>
<keyword evidence="4 6" id="KW-1133">Transmembrane helix</keyword>
<evidence type="ECO:0000256" key="6">
    <source>
        <dbReference type="SAM" id="Phobius"/>
    </source>
</evidence>
<evidence type="ECO:0008006" key="9">
    <source>
        <dbReference type="Google" id="ProtNLM"/>
    </source>
</evidence>
<evidence type="ECO:0000313" key="7">
    <source>
        <dbReference type="EMBL" id="KAG2174370.1"/>
    </source>
</evidence>
<name>A0A8H7PII0_MORIS</name>
<dbReference type="AlphaFoldDB" id="A0A8H7PII0"/>
<proteinExistence type="predicted"/>
<feature type="transmembrane region" description="Helical" evidence="6">
    <location>
        <begin position="113"/>
        <end position="136"/>
    </location>
</feature>
<feature type="transmembrane region" description="Helical" evidence="6">
    <location>
        <begin position="68"/>
        <end position="101"/>
    </location>
</feature>
<dbReference type="PROSITE" id="PS00218">
    <property type="entry name" value="AMINO_ACID_PERMEASE_1"/>
    <property type="match status" value="1"/>
</dbReference>
<accession>A0A8H7PII0</accession>
<feature type="transmembrane region" description="Helical" evidence="6">
    <location>
        <begin position="401"/>
        <end position="423"/>
    </location>
</feature>
<evidence type="ECO:0000256" key="5">
    <source>
        <dbReference type="ARBA" id="ARBA00023136"/>
    </source>
</evidence>
<feature type="transmembrane region" description="Helical" evidence="6">
    <location>
        <begin position="192"/>
        <end position="211"/>
    </location>
</feature>
<dbReference type="EMBL" id="JAEPQZ010000013">
    <property type="protein sequence ID" value="KAG2174370.1"/>
    <property type="molecule type" value="Genomic_DNA"/>
</dbReference>
<keyword evidence="3 6" id="KW-0812">Transmembrane</keyword>
<dbReference type="PANTHER" id="PTHR45649">
    <property type="entry name" value="AMINO-ACID PERMEASE BAT1"/>
    <property type="match status" value="1"/>
</dbReference>
<keyword evidence="5 6" id="KW-0472">Membrane</keyword>
<dbReference type="GO" id="GO:0006865">
    <property type="term" value="P:amino acid transport"/>
    <property type="evidence" value="ECO:0007669"/>
    <property type="project" value="InterPro"/>
</dbReference>
<feature type="transmembrane region" description="Helical" evidence="6">
    <location>
        <begin position="323"/>
        <end position="351"/>
    </location>
</feature>
<dbReference type="Proteomes" id="UP000654370">
    <property type="component" value="Unassembled WGS sequence"/>
</dbReference>
<dbReference type="Pfam" id="PF13520">
    <property type="entry name" value="AA_permease_2"/>
    <property type="match status" value="1"/>
</dbReference>
<dbReference type="PIRSF" id="PIRSF006060">
    <property type="entry name" value="AA_transporter"/>
    <property type="match status" value="1"/>
</dbReference>
<dbReference type="InterPro" id="IPR002293">
    <property type="entry name" value="AA/rel_permease1"/>
</dbReference>